<keyword evidence="3 6" id="KW-0812">Transmembrane</keyword>
<dbReference type="AlphaFoldDB" id="A0A0M6ZSX5"/>
<evidence type="ECO:0000256" key="3">
    <source>
        <dbReference type="ARBA" id="ARBA00022692"/>
    </source>
</evidence>
<evidence type="ECO:0000256" key="5">
    <source>
        <dbReference type="ARBA" id="ARBA00023136"/>
    </source>
</evidence>
<dbReference type="STRING" id="311410.LA5095_00291"/>
<feature type="transmembrane region" description="Helical" evidence="6">
    <location>
        <begin position="73"/>
        <end position="92"/>
    </location>
</feature>
<dbReference type="GO" id="GO:0005886">
    <property type="term" value="C:plasma membrane"/>
    <property type="evidence" value="ECO:0007669"/>
    <property type="project" value="UniProtKB-SubCell"/>
</dbReference>
<evidence type="ECO:0000313" key="8">
    <source>
        <dbReference type="Proteomes" id="UP000049983"/>
    </source>
</evidence>
<dbReference type="OrthoDB" id="7874789at2"/>
<dbReference type="GO" id="GO:0015171">
    <property type="term" value="F:amino acid transmembrane transporter activity"/>
    <property type="evidence" value="ECO:0007669"/>
    <property type="project" value="TreeGrafter"/>
</dbReference>
<dbReference type="Pfam" id="PF01810">
    <property type="entry name" value="LysE"/>
    <property type="match status" value="1"/>
</dbReference>
<dbReference type="PANTHER" id="PTHR30086">
    <property type="entry name" value="ARGININE EXPORTER PROTEIN ARGO"/>
    <property type="match status" value="1"/>
</dbReference>
<dbReference type="EMBL" id="CXWC01000011">
    <property type="protein sequence ID" value="CTQ72881.1"/>
    <property type="molecule type" value="Genomic_DNA"/>
</dbReference>
<name>A0A0M6ZSX5_9HYPH</name>
<organism evidence="7 8">
    <name type="scientific">Roseibium album</name>
    <dbReference type="NCBI Taxonomy" id="311410"/>
    <lineage>
        <taxon>Bacteria</taxon>
        <taxon>Pseudomonadati</taxon>
        <taxon>Pseudomonadota</taxon>
        <taxon>Alphaproteobacteria</taxon>
        <taxon>Hyphomicrobiales</taxon>
        <taxon>Stappiaceae</taxon>
        <taxon>Roseibium</taxon>
    </lineage>
</organism>
<dbReference type="PANTHER" id="PTHR30086:SF20">
    <property type="entry name" value="ARGININE EXPORTER PROTEIN ARGO-RELATED"/>
    <property type="match status" value="1"/>
</dbReference>
<protein>
    <submittedName>
        <fullName evidence="7">Homoserine/Threonine efflux protein</fullName>
    </submittedName>
</protein>
<gene>
    <name evidence="7" type="ORF">LA5096_03432</name>
</gene>
<feature type="transmembrane region" description="Helical" evidence="6">
    <location>
        <begin position="6"/>
        <end position="29"/>
    </location>
</feature>
<keyword evidence="8" id="KW-1185">Reference proteome</keyword>
<dbReference type="InterPro" id="IPR001123">
    <property type="entry name" value="LeuE-type"/>
</dbReference>
<feature type="transmembrane region" description="Helical" evidence="6">
    <location>
        <begin position="41"/>
        <end position="61"/>
    </location>
</feature>
<feature type="transmembrane region" description="Helical" evidence="6">
    <location>
        <begin position="148"/>
        <end position="168"/>
    </location>
</feature>
<sequence>MTVLEYVLIGFLVGILTTAPVGPVNVMAIQHAVKNGFSHGVFVGLGAVVADTIFASAAIFGVSAVTNFVDSRFGLIEIVGGALLIVFGIRIWNTHPHIEKDGNGREYSYLGDAAAAFFMAITNPGTIFAFAAIFGVLGDYRPAHDDHFGSLLMVAGVAGGATSWWLFVSATVSHFKSRIDDRWLGRANHIAGFVLIVFGGLIYLNLALDRLGHAAGIWGH</sequence>
<feature type="transmembrane region" description="Helical" evidence="6">
    <location>
        <begin position="189"/>
        <end position="208"/>
    </location>
</feature>
<evidence type="ECO:0000256" key="2">
    <source>
        <dbReference type="ARBA" id="ARBA00022475"/>
    </source>
</evidence>
<evidence type="ECO:0000313" key="7">
    <source>
        <dbReference type="EMBL" id="CTQ72881.1"/>
    </source>
</evidence>
<keyword evidence="2" id="KW-1003">Cell membrane</keyword>
<keyword evidence="4 6" id="KW-1133">Transmembrane helix</keyword>
<reference evidence="8" key="1">
    <citation type="submission" date="2015-07" db="EMBL/GenBank/DDBJ databases">
        <authorList>
            <person name="Rodrigo-Torres Lidia"/>
            <person name="Arahal R.David."/>
        </authorList>
    </citation>
    <scope>NUCLEOTIDE SEQUENCE [LARGE SCALE GENOMIC DNA]</scope>
    <source>
        <strain evidence="8">CECT 5096</strain>
    </source>
</reference>
<evidence type="ECO:0000256" key="4">
    <source>
        <dbReference type="ARBA" id="ARBA00022989"/>
    </source>
</evidence>
<dbReference type="GeneID" id="97670777"/>
<evidence type="ECO:0000256" key="6">
    <source>
        <dbReference type="SAM" id="Phobius"/>
    </source>
</evidence>
<dbReference type="RefSeq" id="WP_055111296.1">
    <property type="nucleotide sequence ID" value="NZ_CANKXR010000001.1"/>
</dbReference>
<feature type="transmembrane region" description="Helical" evidence="6">
    <location>
        <begin position="113"/>
        <end position="136"/>
    </location>
</feature>
<accession>A0A0M6ZSX5</accession>
<comment type="subcellular location">
    <subcellularLocation>
        <location evidence="1">Cell membrane</location>
        <topology evidence="1">Multi-pass membrane protein</topology>
    </subcellularLocation>
</comment>
<proteinExistence type="predicted"/>
<evidence type="ECO:0000256" key="1">
    <source>
        <dbReference type="ARBA" id="ARBA00004651"/>
    </source>
</evidence>
<keyword evidence="5 6" id="KW-0472">Membrane</keyword>
<dbReference type="Proteomes" id="UP000049983">
    <property type="component" value="Unassembled WGS sequence"/>
</dbReference>